<dbReference type="EMBL" id="CP003653">
    <property type="protein sequence ID" value="AFZ34042.1"/>
    <property type="molecule type" value="Genomic_DNA"/>
</dbReference>
<evidence type="ECO:0000256" key="2">
    <source>
        <dbReference type="SAM" id="Phobius"/>
    </source>
</evidence>
<dbReference type="InterPro" id="IPR003399">
    <property type="entry name" value="Mce/MlaD"/>
</dbReference>
<name>K9XQV7_STAC7</name>
<dbReference type="InterPro" id="IPR039342">
    <property type="entry name" value="TGD2-like"/>
</dbReference>
<accession>K9XQV7</accession>
<keyword evidence="2" id="KW-1133">Transmembrane helix</keyword>
<dbReference type="HOGENOM" id="CLU_043536_0_0_3"/>
<reference evidence="5" key="1">
    <citation type="journal article" date="2013" name="Proc. Natl. Acad. Sci. U.S.A.">
        <title>Improving the coverage of the cyanobacterial phylum using diversity-driven genome sequencing.</title>
        <authorList>
            <person name="Shih P.M."/>
            <person name="Wu D."/>
            <person name="Latifi A."/>
            <person name="Axen S.D."/>
            <person name="Fewer D.P."/>
            <person name="Talla E."/>
            <person name="Calteau A."/>
            <person name="Cai F."/>
            <person name="Tandeau de Marsac N."/>
            <person name="Rippka R."/>
            <person name="Herdman M."/>
            <person name="Sivonen K."/>
            <person name="Coursin T."/>
            <person name="Laurent T."/>
            <person name="Goodwin L."/>
            <person name="Nolan M."/>
            <person name="Davenport K.W."/>
            <person name="Han C.S."/>
            <person name="Rubin E.M."/>
            <person name="Eisen J.A."/>
            <person name="Woyke T."/>
            <person name="Gugger M."/>
            <person name="Kerfeld C.A."/>
        </authorList>
    </citation>
    <scope>NUCLEOTIDE SEQUENCE [LARGE SCALE GENOMIC DNA]</scope>
    <source>
        <strain evidence="5">ATCC 29371 / PCC 7437</strain>
    </source>
</reference>
<dbReference type="OrthoDB" id="460587at2"/>
<keyword evidence="2" id="KW-0812">Transmembrane</keyword>
<keyword evidence="2" id="KW-0472">Membrane</keyword>
<organism evidence="4 5">
    <name type="scientific">Stanieria cyanosphaera (strain ATCC 29371 / PCC 7437)</name>
    <dbReference type="NCBI Taxonomy" id="111780"/>
    <lineage>
        <taxon>Bacteria</taxon>
        <taxon>Bacillati</taxon>
        <taxon>Cyanobacteriota</taxon>
        <taxon>Cyanophyceae</taxon>
        <taxon>Pleurocapsales</taxon>
        <taxon>Dermocarpellaceae</taxon>
        <taxon>Stanieria</taxon>
    </lineage>
</organism>
<proteinExistence type="predicted"/>
<dbReference type="AlphaFoldDB" id="K9XQV7"/>
<dbReference type="Pfam" id="PF02470">
    <property type="entry name" value="MlaD"/>
    <property type="match status" value="1"/>
</dbReference>
<sequence>MLRSRTIREGSVGLLALIGIALFGAVALWLRGINFTEKSYQVIAQFPNVNGIQVGDSVRYRGLKVGKITDIMPGTNGVDVMMEISSSDLLIPKNALIQASSSGLIGETFVAIIPQNQLPDQAQATNPLSQNCDSSLIICNNDRLEGQPGITLDDLMPLMYQMSTLYSDPRFFDNINTAVQNTSMAAGEATQLSRDLSVLVKDLRGQLKTFSNTANAITKVAENSSEQIASTAEQYKKTANQISELTTSVNQLVTQNRSNLVATLDNIKTTSDRLQNLTVQIDKSLGNTNTEQLVQNLETLTANAAEASANLKDISATFSNPNNLVTLQQTLDSARVTFVNAQKITADLEQITGDPAFVNNVKNLVNGLGNLVSSTEQLEQQVQTTQILEPVQQQLSLGSSTDNFNLAEKSLKLESTEQNVLLEKETNFHLNSSADFPVPELNKQPKRF</sequence>
<dbReference type="KEGG" id="scs:Sta7437_0433"/>
<protein>
    <submittedName>
        <fullName evidence="4">Mammalian cell entry related domain protein</fullName>
    </submittedName>
</protein>
<gene>
    <name evidence="4" type="ordered locus">Sta7437_0433</name>
</gene>
<dbReference type="STRING" id="111780.Sta7437_0433"/>
<keyword evidence="5" id="KW-1185">Reference proteome</keyword>
<dbReference type="PANTHER" id="PTHR34675">
    <property type="entry name" value="PROTEIN TRIGALACTOSYLDIACYLGLYCEROL 2, CHLOROPLASTIC"/>
    <property type="match status" value="1"/>
</dbReference>
<dbReference type="Proteomes" id="UP000010473">
    <property type="component" value="Chromosome"/>
</dbReference>
<feature type="domain" description="Mce/MlaD" evidence="3">
    <location>
        <begin position="39"/>
        <end position="114"/>
    </location>
</feature>
<feature type="coiled-coil region" evidence="1">
    <location>
        <begin position="290"/>
        <end position="317"/>
    </location>
</feature>
<dbReference type="eggNOG" id="COG1463">
    <property type="taxonomic scope" value="Bacteria"/>
</dbReference>
<dbReference type="RefSeq" id="WP_015191715.1">
    <property type="nucleotide sequence ID" value="NC_019748.1"/>
</dbReference>
<keyword evidence="1" id="KW-0175">Coiled coil</keyword>
<evidence type="ECO:0000256" key="1">
    <source>
        <dbReference type="SAM" id="Coils"/>
    </source>
</evidence>
<dbReference type="PANTHER" id="PTHR34675:SF1">
    <property type="entry name" value="PROTEIN TRIGALACTOSYLDIACYLGLYCEROL 2, CHLOROPLASTIC"/>
    <property type="match status" value="1"/>
</dbReference>
<feature type="transmembrane region" description="Helical" evidence="2">
    <location>
        <begin position="12"/>
        <end position="30"/>
    </location>
</feature>
<dbReference type="PATRIC" id="fig|111780.3.peg.448"/>
<evidence type="ECO:0000313" key="4">
    <source>
        <dbReference type="EMBL" id="AFZ34042.1"/>
    </source>
</evidence>
<evidence type="ECO:0000313" key="5">
    <source>
        <dbReference type="Proteomes" id="UP000010473"/>
    </source>
</evidence>
<evidence type="ECO:0000259" key="3">
    <source>
        <dbReference type="Pfam" id="PF02470"/>
    </source>
</evidence>